<dbReference type="Proteomes" id="UP000735302">
    <property type="component" value="Unassembled WGS sequence"/>
</dbReference>
<feature type="region of interest" description="Disordered" evidence="1">
    <location>
        <begin position="121"/>
        <end position="150"/>
    </location>
</feature>
<feature type="compositionally biased region" description="Basic and acidic residues" evidence="1">
    <location>
        <begin position="140"/>
        <end position="150"/>
    </location>
</feature>
<keyword evidence="3" id="KW-1185">Reference proteome</keyword>
<comment type="caution">
    <text evidence="2">The sequence shown here is derived from an EMBL/GenBank/DDBJ whole genome shotgun (WGS) entry which is preliminary data.</text>
</comment>
<gene>
    <name evidence="2" type="ORF">PoB_006813400</name>
</gene>
<accession>A0AAV4DBQ4</accession>
<reference evidence="2 3" key="1">
    <citation type="journal article" date="2021" name="Elife">
        <title>Chloroplast acquisition without the gene transfer in kleptoplastic sea slugs, Plakobranchus ocellatus.</title>
        <authorList>
            <person name="Maeda T."/>
            <person name="Takahashi S."/>
            <person name="Yoshida T."/>
            <person name="Shimamura S."/>
            <person name="Takaki Y."/>
            <person name="Nagai Y."/>
            <person name="Toyoda A."/>
            <person name="Suzuki Y."/>
            <person name="Arimoto A."/>
            <person name="Ishii H."/>
            <person name="Satoh N."/>
            <person name="Nishiyama T."/>
            <person name="Hasebe M."/>
            <person name="Maruyama T."/>
            <person name="Minagawa J."/>
            <person name="Obokata J."/>
            <person name="Shigenobu S."/>
        </authorList>
    </citation>
    <scope>NUCLEOTIDE SEQUENCE [LARGE SCALE GENOMIC DNA]</scope>
</reference>
<name>A0AAV4DBQ4_9GAST</name>
<dbReference type="EMBL" id="BLXT01007705">
    <property type="protein sequence ID" value="GFO41629.1"/>
    <property type="molecule type" value="Genomic_DNA"/>
</dbReference>
<protein>
    <submittedName>
        <fullName evidence="2">Uncharacterized protein</fullName>
    </submittedName>
</protein>
<evidence type="ECO:0000313" key="3">
    <source>
        <dbReference type="Proteomes" id="UP000735302"/>
    </source>
</evidence>
<evidence type="ECO:0000256" key="1">
    <source>
        <dbReference type="SAM" id="MobiDB-lite"/>
    </source>
</evidence>
<organism evidence="2 3">
    <name type="scientific">Plakobranchus ocellatus</name>
    <dbReference type="NCBI Taxonomy" id="259542"/>
    <lineage>
        <taxon>Eukaryota</taxon>
        <taxon>Metazoa</taxon>
        <taxon>Spiralia</taxon>
        <taxon>Lophotrochozoa</taxon>
        <taxon>Mollusca</taxon>
        <taxon>Gastropoda</taxon>
        <taxon>Heterobranchia</taxon>
        <taxon>Euthyneura</taxon>
        <taxon>Panpulmonata</taxon>
        <taxon>Sacoglossa</taxon>
        <taxon>Placobranchoidea</taxon>
        <taxon>Plakobranchidae</taxon>
        <taxon>Plakobranchus</taxon>
    </lineage>
</organism>
<evidence type="ECO:0000313" key="2">
    <source>
        <dbReference type="EMBL" id="GFO41629.1"/>
    </source>
</evidence>
<proteinExistence type="predicted"/>
<dbReference type="AlphaFoldDB" id="A0AAV4DBQ4"/>
<sequence>MKAKERKQTFKRPAESVRKNDILIHHLLSVKSLQKSVISQHEFHTHNHVMLTTHTRILKQLERQQCSRQEKKNSTRKKMPFIKGKIHGLLQTMDNSLFVFQWHFRGLSAYQLSSKSSEPALHRVPVRNKDPAPATAVPKDCLEENKSSFH</sequence>